<dbReference type="PROSITE" id="PS51257">
    <property type="entry name" value="PROKAR_LIPOPROTEIN"/>
    <property type="match status" value="1"/>
</dbReference>
<keyword evidence="3" id="KW-1185">Reference proteome</keyword>
<dbReference type="eggNOG" id="ENOG502ZCKD">
    <property type="taxonomic scope" value="Bacteria"/>
</dbReference>
<dbReference type="AlphaFoldDB" id="F2JHS2"/>
<dbReference type="KEGG" id="cle:Clole_3733"/>
<reference evidence="2 3" key="1">
    <citation type="journal article" date="2011" name="J. Bacteriol.">
        <title>Complete genome sequence of the cellulose-degrading bacterium Cellulosilyticum lentocellum.</title>
        <authorList>
            <consortium name="US DOE Joint Genome Institute"/>
            <person name="Miller D.A."/>
            <person name="Suen G."/>
            <person name="Bruce D."/>
            <person name="Copeland A."/>
            <person name="Cheng J.F."/>
            <person name="Detter C."/>
            <person name="Goodwin L.A."/>
            <person name="Han C.S."/>
            <person name="Hauser L.J."/>
            <person name="Land M.L."/>
            <person name="Lapidus A."/>
            <person name="Lucas S."/>
            <person name="Meincke L."/>
            <person name="Pitluck S."/>
            <person name="Tapia R."/>
            <person name="Teshima H."/>
            <person name="Woyke T."/>
            <person name="Fox B.G."/>
            <person name="Angert E.R."/>
            <person name="Currie C.R."/>
        </authorList>
    </citation>
    <scope>NUCLEOTIDE SEQUENCE [LARGE SCALE GENOMIC DNA]</scope>
    <source>
        <strain evidence="3">ATCC 49066 / DSM 5427 / NCIMB 11756 / RHM5</strain>
    </source>
</reference>
<gene>
    <name evidence="2" type="ordered locus">Clole_3733</name>
</gene>
<organism evidence="2 3">
    <name type="scientific">Cellulosilyticum lentocellum (strain ATCC 49066 / DSM 5427 / NCIMB 11756 / RHM5)</name>
    <name type="common">Clostridium lentocellum</name>
    <dbReference type="NCBI Taxonomy" id="642492"/>
    <lineage>
        <taxon>Bacteria</taxon>
        <taxon>Bacillati</taxon>
        <taxon>Bacillota</taxon>
        <taxon>Clostridia</taxon>
        <taxon>Lachnospirales</taxon>
        <taxon>Cellulosilyticaceae</taxon>
        <taxon>Cellulosilyticum</taxon>
    </lineage>
</organism>
<dbReference type="HOGENOM" id="CLU_672111_0_0_9"/>
<protein>
    <recommendedName>
        <fullName evidence="4">Lipoprotein</fullName>
    </recommendedName>
</protein>
<dbReference type="Proteomes" id="UP000008467">
    <property type="component" value="Chromosome"/>
</dbReference>
<evidence type="ECO:0000313" key="3">
    <source>
        <dbReference type="Proteomes" id="UP000008467"/>
    </source>
</evidence>
<proteinExistence type="predicted"/>
<dbReference type="EMBL" id="CP002582">
    <property type="protein sequence ID" value="ADZ85414.1"/>
    <property type="molecule type" value="Genomic_DNA"/>
</dbReference>
<feature type="region of interest" description="Disordered" evidence="1">
    <location>
        <begin position="25"/>
        <end position="52"/>
    </location>
</feature>
<name>F2JHS2_CELLD</name>
<sequence>MKKFLFSIGLVFIVGCSQSNNELNPVKQNQTKQQEVTHSISSNIDEGEKGNTKRNPFFFEEDISYVKYNGQFLFDDIINDSVRLGINKIAQLNDGELYELKLQAIEGVPDDRLSLGYLYVQEDKIYKIAYGDEKIKQFISSEEIPEGSAIICQDDEIKDDLAKGEAGWHHYLTIDGDKCEYHSYSNLIETDYYESFTWEKGKGLINYRSGFGAERDAIELKKIEDSTINENNTINSKVVEQQKQEVNDKNSKGEENMNENLVGESVTYRNEKMGFSIELPKTWEGKYIVTEGEFGLSLEHNVNGEKGDKLITIGIYDTEQQWLADGGDDVVMSYLKLGIRNGLVFVYQLPSESNYDMETDKGKFAYEEYIELQEDIEDIIGSFKFLDGDYSHINVAWYENKMQEIEKER</sequence>
<evidence type="ECO:0000313" key="2">
    <source>
        <dbReference type="EMBL" id="ADZ85414.1"/>
    </source>
</evidence>
<evidence type="ECO:0008006" key="4">
    <source>
        <dbReference type="Google" id="ProtNLM"/>
    </source>
</evidence>
<dbReference type="STRING" id="642492.Clole_3733"/>
<accession>F2JHS2</accession>
<evidence type="ECO:0000256" key="1">
    <source>
        <dbReference type="SAM" id="MobiDB-lite"/>
    </source>
</evidence>
<feature type="compositionally biased region" description="Polar residues" evidence="1">
    <location>
        <begin position="25"/>
        <end position="44"/>
    </location>
</feature>
<dbReference type="RefSeq" id="WP_013658690.1">
    <property type="nucleotide sequence ID" value="NC_015275.1"/>
</dbReference>